<keyword evidence="3 6" id="KW-0547">Nucleotide-binding</keyword>
<dbReference type="RefSeq" id="XP_004363491.1">
    <property type="nucleotide sequence ID" value="XM_004363434.2"/>
</dbReference>
<dbReference type="OMA" id="WKAADPP"/>
<evidence type="ECO:0000259" key="8">
    <source>
        <dbReference type="PROSITE" id="PS50011"/>
    </source>
</evidence>
<organism evidence="9 10">
    <name type="scientific">Capsaspora owczarzaki (strain ATCC 30864)</name>
    <dbReference type="NCBI Taxonomy" id="595528"/>
    <lineage>
        <taxon>Eukaryota</taxon>
        <taxon>Filasterea</taxon>
        <taxon>Capsaspora</taxon>
    </lineage>
</organism>
<dbReference type="Gene3D" id="1.10.510.10">
    <property type="entry name" value="Transferase(Phosphotransferase) domain 1"/>
    <property type="match status" value="1"/>
</dbReference>
<dbReference type="EMBL" id="KE346364">
    <property type="protein sequence ID" value="KJE92873.1"/>
    <property type="molecule type" value="Genomic_DNA"/>
</dbReference>
<dbReference type="OrthoDB" id="40902at2759"/>
<keyword evidence="5 6" id="KW-0067">ATP-binding</keyword>
<comment type="similarity">
    <text evidence="7">Belongs to the protein kinase superfamily.</text>
</comment>
<dbReference type="AlphaFoldDB" id="A0A0D2WPX7"/>
<dbReference type="PROSITE" id="PS50011">
    <property type="entry name" value="PROTEIN_KINASE_DOM"/>
    <property type="match status" value="1"/>
</dbReference>
<dbReference type="FunCoup" id="A0A0D2WPX7">
    <property type="interactions" value="169"/>
</dbReference>
<feature type="binding site" evidence="6">
    <location>
        <position position="47"/>
    </location>
    <ligand>
        <name>ATP</name>
        <dbReference type="ChEBI" id="CHEBI:30616"/>
    </ligand>
</feature>
<name>A0A0D2WPX7_CAPO3</name>
<protein>
    <submittedName>
        <fullName evidence="9">CAMK/CAMK1 protein kinase</fullName>
    </submittedName>
</protein>
<dbReference type="PANTHER" id="PTHR24347">
    <property type="entry name" value="SERINE/THREONINE-PROTEIN KINASE"/>
    <property type="match status" value="1"/>
</dbReference>
<keyword evidence="2" id="KW-0808">Transferase</keyword>
<evidence type="ECO:0000313" key="9">
    <source>
        <dbReference type="EMBL" id="KJE92873.1"/>
    </source>
</evidence>
<dbReference type="GO" id="GO:0005524">
    <property type="term" value="F:ATP binding"/>
    <property type="evidence" value="ECO:0007669"/>
    <property type="project" value="UniProtKB-UniRule"/>
</dbReference>
<dbReference type="Proteomes" id="UP000008743">
    <property type="component" value="Unassembled WGS sequence"/>
</dbReference>
<dbReference type="PROSITE" id="PS00107">
    <property type="entry name" value="PROTEIN_KINASE_ATP"/>
    <property type="match status" value="1"/>
</dbReference>
<keyword evidence="4 9" id="KW-0418">Kinase</keyword>
<accession>A0A0D2WPX7</accession>
<dbReference type="GO" id="GO:0004674">
    <property type="term" value="F:protein serine/threonine kinase activity"/>
    <property type="evidence" value="ECO:0007669"/>
    <property type="project" value="UniProtKB-KW"/>
</dbReference>
<reference evidence="10" key="1">
    <citation type="submission" date="2011-02" db="EMBL/GenBank/DDBJ databases">
        <title>The Genome Sequence of Capsaspora owczarzaki ATCC 30864.</title>
        <authorList>
            <person name="Russ C."/>
            <person name="Cuomo C."/>
            <person name="Burger G."/>
            <person name="Gray M.W."/>
            <person name="Holland P.W.H."/>
            <person name="King N."/>
            <person name="Lang F.B.F."/>
            <person name="Roger A.J."/>
            <person name="Ruiz-Trillo I."/>
            <person name="Young S.K."/>
            <person name="Zeng Q."/>
            <person name="Gargeya S."/>
            <person name="Alvarado L."/>
            <person name="Berlin A."/>
            <person name="Chapman S.B."/>
            <person name="Chen Z."/>
            <person name="Freedman E."/>
            <person name="Gellesch M."/>
            <person name="Goldberg J."/>
            <person name="Griggs A."/>
            <person name="Gujja S."/>
            <person name="Heilman E."/>
            <person name="Heiman D."/>
            <person name="Howarth C."/>
            <person name="Mehta T."/>
            <person name="Neiman D."/>
            <person name="Pearson M."/>
            <person name="Roberts A."/>
            <person name="Saif S."/>
            <person name="Shea T."/>
            <person name="Shenoy N."/>
            <person name="Sisk P."/>
            <person name="Stolte C."/>
            <person name="Sykes S."/>
            <person name="White J."/>
            <person name="Yandava C."/>
            <person name="Haas B."/>
            <person name="Nusbaum C."/>
            <person name="Birren B."/>
        </authorList>
    </citation>
    <scope>NUCLEOTIDE SEQUENCE</scope>
    <source>
        <strain evidence="10">ATCC 30864</strain>
    </source>
</reference>
<keyword evidence="10" id="KW-1185">Reference proteome</keyword>
<dbReference type="eggNOG" id="KOG0032">
    <property type="taxonomic scope" value="Eukaryota"/>
</dbReference>
<proteinExistence type="inferred from homology"/>
<evidence type="ECO:0000256" key="5">
    <source>
        <dbReference type="ARBA" id="ARBA00022840"/>
    </source>
</evidence>
<dbReference type="SMART" id="SM00220">
    <property type="entry name" value="S_TKc"/>
    <property type="match status" value="1"/>
</dbReference>
<dbReference type="InterPro" id="IPR000719">
    <property type="entry name" value="Prot_kinase_dom"/>
</dbReference>
<dbReference type="InterPro" id="IPR017441">
    <property type="entry name" value="Protein_kinase_ATP_BS"/>
</dbReference>
<dbReference type="PhylomeDB" id="A0A0D2WPX7"/>
<keyword evidence="1 7" id="KW-0723">Serine/threonine-protein kinase</keyword>
<feature type="domain" description="Protein kinase" evidence="8">
    <location>
        <begin position="18"/>
        <end position="276"/>
    </location>
</feature>
<evidence type="ECO:0000256" key="7">
    <source>
        <dbReference type="RuleBase" id="RU000304"/>
    </source>
</evidence>
<evidence type="ECO:0000256" key="4">
    <source>
        <dbReference type="ARBA" id="ARBA00022777"/>
    </source>
</evidence>
<dbReference type="InterPro" id="IPR011009">
    <property type="entry name" value="Kinase-like_dom_sf"/>
</dbReference>
<evidence type="ECO:0000256" key="3">
    <source>
        <dbReference type="ARBA" id="ARBA00022741"/>
    </source>
</evidence>
<sequence length="320" mass="36600">MTSFYKNPDLDEFIRQKYTLKQLLGEGAFSEVVLGVDNVTHASIALKIIDKRNCTKQQSLETEVAILKTAKHSNVIQLLDVFESPRYLYLAMELVTGGELFDRILEKGYYTERDAAKLVKDILSAVQYLHSAGIVHRDLKPENLLFFSKDEDSKIMITDFGLSRIRKEADESLVMETTCGTPGYVAPEVLTRKPYDKAVDMWAVGVITFILLSGYPPFYAENNAELFKQIMRAEFSFDPNYWSDISESAKDFIRHLLTIDPEQRFTADQALEHPWIASDAASDKNIHSSVSTQLKKNFKSKWKKTINTILAIERMRKLHL</sequence>
<dbReference type="Gene3D" id="3.30.200.20">
    <property type="entry name" value="Phosphorylase Kinase, domain 1"/>
    <property type="match status" value="1"/>
</dbReference>
<evidence type="ECO:0000256" key="2">
    <source>
        <dbReference type="ARBA" id="ARBA00022679"/>
    </source>
</evidence>
<evidence type="ECO:0000256" key="1">
    <source>
        <dbReference type="ARBA" id="ARBA00022527"/>
    </source>
</evidence>
<gene>
    <name evidence="9" type="ORF">CAOG_003763</name>
</gene>
<dbReference type="SUPFAM" id="SSF56112">
    <property type="entry name" value="Protein kinase-like (PK-like)"/>
    <property type="match status" value="1"/>
</dbReference>
<dbReference type="InterPro" id="IPR008271">
    <property type="entry name" value="Ser/Thr_kinase_AS"/>
</dbReference>
<dbReference type="FunFam" id="1.10.510.10:FF:000026">
    <property type="entry name" value="Calcium/calmodulin-dependent protein kinase type 1"/>
    <property type="match status" value="1"/>
</dbReference>
<dbReference type="InParanoid" id="A0A0D2WPX7"/>
<dbReference type="PROSITE" id="PS00108">
    <property type="entry name" value="PROTEIN_KINASE_ST"/>
    <property type="match status" value="1"/>
</dbReference>
<dbReference type="STRING" id="595528.A0A0D2WPX7"/>
<evidence type="ECO:0000256" key="6">
    <source>
        <dbReference type="PROSITE-ProRule" id="PRU10141"/>
    </source>
</evidence>
<dbReference type="FunFam" id="3.30.200.20:FF:000315">
    <property type="entry name" value="Calcium-dependent protein kinase 3"/>
    <property type="match status" value="1"/>
</dbReference>
<dbReference type="Pfam" id="PF00069">
    <property type="entry name" value="Pkinase"/>
    <property type="match status" value="1"/>
</dbReference>
<evidence type="ECO:0000313" key="10">
    <source>
        <dbReference type="Proteomes" id="UP000008743"/>
    </source>
</evidence>